<gene>
    <name evidence="2" type="ORF">PSECIP111951_01879</name>
</gene>
<keyword evidence="1" id="KW-1133">Transmembrane helix</keyword>
<keyword evidence="1" id="KW-0812">Transmembrane</keyword>
<dbReference type="EMBL" id="CAMAPD010000007">
    <property type="protein sequence ID" value="CAH9058452.1"/>
    <property type="molecule type" value="Genomic_DNA"/>
</dbReference>
<proteinExistence type="predicted"/>
<protein>
    <submittedName>
        <fullName evidence="2">Uncharacterized protein</fullName>
    </submittedName>
</protein>
<comment type="caution">
    <text evidence="2">The sequence shown here is derived from an EMBL/GenBank/DDBJ whole genome shotgun (WGS) entry which is preliminary data.</text>
</comment>
<reference evidence="2 3" key="1">
    <citation type="submission" date="2022-07" db="EMBL/GenBank/DDBJ databases">
        <authorList>
            <person name="Criscuolo A."/>
        </authorList>
    </citation>
    <scope>NUCLEOTIDE SEQUENCE [LARGE SCALE GENOMIC DNA]</scope>
    <source>
        <strain evidence="3">CIP 111951</strain>
    </source>
</reference>
<feature type="transmembrane region" description="Helical" evidence="1">
    <location>
        <begin position="117"/>
        <end position="135"/>
    </location>
</feature>
<accession>A0ABN8UKT5</accession>
<feature type="transmembrane region" description="Helical" evidence="1">
    <location>
        <begin position="78"/>
        <end position="97"/>
    </location>
</feature>
<evidence type="ECO:0000313" key="2">
    <source>
        <dbReference type="EMBL" id="CAH9058452.1"/>
    </source>
</evidence>
<organism evidence="2 3">
    <name type="scientific">Pseudoalteromonas holothuriae</name>
    <dbReference type="NCBI Taxonomy" id="2963714"/>
    <lineage>
        <taxon>Bacteria</taxon>
        <taxon>Pseudomonadati</taxon>
        <taxon>Pseudomonadota</taxon>
        <taxon>Gammaproteobacteria</taxon>
        <taxon>Alteromonadales</taxon>
        <taxon>Pseudoalteromonadaceae</taxon>
        <taxon>Pseudoalteromonas</taxon>
    </lineage>
</organism>
<sequence length="139" mass="15285">MSRIFSYIFWGTLSVGFVILAFGLAIGTLVSGERILFGLTGFLTFFLLGASFLICVWVECNLRKQNISPEDMSKLVSLHPLTSGSLGSYAAVVVSIALKYKKDVSPKKLFILKSLPFNIYISIPMFVAMALIAVYKVGF</sequence>
<keyword evidence="1" id="KW-0472">Membrane</keyword>
<dbReference type="RefSeq" id="WP_261593039.1">
    <property type="nucleotide sequence ID" value="NZ_CAMAPD010000007.1"/>
</dbReference>
<evidence type="ECO:0000313" key="3">
    <source>
        <dbReference type="Proteomes" id="UP001152485"/>
    </source>
</evidence>
<feature type="transmembrane region" description="Helical" evidence="1">
    <location>
        <begin position="7"/>
        <end position="29"/>
    </location>
</feature>
<name>A0ABN8UKT5_9GAMM</name>
<dbReference type="Proteomes" id="UP001152485">
    <property type="component" value="Unassembled WGS sequence"/>
</dbReference>
<feature type="transmembrane region" description="Helical" evidence="1">
    <location>
        <begin position="35"/>
        <end position="58"/>
    </location>
</feature>
<evidence type="ECO:0000256" key="1">
    <source>
        <dbReference type="SAM" id="Phobius"/>
    </source>
</evidence>